<comment type="caution">
    <text evidence="3">The sequence shown here is derived from an EMBL/GenBank/DDBJ whole genome shotgun (WGS) entry which is preliminary data.</text>
</comment>
<feature type="compositionally biased region" description="Basic and acidic residues" evidence="1">
    <location>
        <begin position="98"/>
        <end position="118"/>
    </location>
</feature>
<protein>
    <submittedName>
        <fullName evidence="3">Uncharacterized protein</fullName>
    </submittedName>
</protein>
<feature type="compositionally biased region" description="Polar residues" evidence="1">
    <location>
        <begin position="119"/>
        <end position="132"/>
    </location>
</feature>
<dbReference type="Proteomes" id="UP001445076">
    <property type="component" value="Unassembled WGS sequence"/>
</dbReference>
<feature type="transmembrane region" description="Helical" evidence="2">
    <location>
        <begin position="58"/>
        <end position="80"/>
    </location>
</feature>
<reference evidence="3 4" key="1">
    <citation type="journal article" date="2024" name="BMC Genomics">
        <title>Genome assembly of redclaw crayfish (Cherax quadricarinatus) provides insights into its immune adaptation and hypoxia tolerance.</title>
        <authorList>
            <person name="Liu Z."/>
            <person name="Zheng J."/>
            <person name="Li H."/>
            <person name="Fang K."/>
            <person name="Wang S."/>
            <person name="He J."/>
            <person name="Zhou D."/>
            <person name="Weng S."/>
            <person name="Chi M."/>
            <person name="Gu Z."/>
            <person name="He J."/>
            <person name="Li F."/>
            <person name="Wang M."/>
        </authorList>
    </citation>
    <scope>NUCLEOTIDE SEQUENCE [LARGE SCALE GENOMIC DNA]</scope>
    <source>
        <strain evidence="3">ZL_2023a</strain>
    </source>
</reference>
<sequence length="166" mass="18657">SSDIAGHLSEFVPKTDGFSEFKPATSKGAEDDLTGFGPGLYHSHGFSDWHSSHKMNTLPGWIGFIPIVMIYCSVVLTWIIRRVTRDTPQTETILAHHPDYAHSSDQHADLADSTDHQYSEQIDSTDQYSDQIGGTDKYSDQIDSTDHQHSDHVDCSDPQHWKQKTE</sequence>
<gene>
    <name evidence="3" type="ORF">OTU49_005565</name>
</gene>
<keyword evidence="4" id="KW-1185">Reference proteome</keyword>
<evidence type="ECO:0000256" key="1">
    <source>
        <dbReference type="SAM" id="MobiDB-lite"/>
    </source>
</evidence>
<proteinExistence type="predicted"/>
<dbReference type="EMBL" id="JARKIK010000004">
    <property type="protein sequence ID" value="KAK8752428.1"/>
    <property type="molecule type" value="Genomic_DNA"/>
</dbReference>
<organism evidence="3 4">
    <name type="scientific">Cherax quadricarinatus</name>
    <name type="common">Australian red claw crayfish</name>
    <dbReference type="NCBI Taxonomy" id="27406"/>
    <lineage>
        <taxon>Eukaryota</taxon>
        <taxon>Metazoa</taxon>
        <taxon>Ecdysozoa</taxon>
        <taxon>Arthropoda</taxon>
        <taxon>Crustacea</taxon>
        <taxon>Multicrustacea</taxon>
        <taxon>Malacostraca</taxon>
        <taxon>Eumalacostraca</taxon>
        <taxon>Eucarida</taxon>
        <taxon>Decapoda</taxon>
        <taxon>Pleocyemata</taxon>
        <taxon>Astacidea</taxon>
        <taxon>Parastacoidea</taxon>
        <taxon>Parastacidae</taxon>
        <taxon>Cherax</taxon>
    </lineage>
</organism>
<evidence type="ECO:0000313" key="3">
    <source>
        <dbReference type="EMBL" id="KAK8752428.1"/>
    </source>
</evidence>
<keyword evidence="2" id="KW-1133">Transmembrane helix</keyword>
<keyword evidence="2" id="KW-0812">Transmembrane</keyword>
<name>A0AAW0Y6F6_CHEQU</name>
<evidence type="ECO:0000313" key="4">
    <source>
        <dbReference type="Proteomes" id="UP001445076"/>
    </source>
</evidence>
<dbReference type="AlphaFoldDB" id="A0AAW0Y6F6"/>
<feature type="region of interest" description="Disordered" evidence="1">
    <location>
        <begin position="98"/>
        <end position="166"/>
    </location>
</feature>
<feature type="non-terminal residue" evidence="3">
    <location>
        <position position="1"/>
    </location>
</feature>
<evidence type="ECO:0000256" key="2">
    <source>
        <dbReference type="SAM" id="Phobius"/>
    </source>
</evidence>
<feature type="compositionally biased region" description="Basic and acidic residues" evidence="1">
    <location>
        <begin position="137"/>
        <end position="166"/>
    </location>
</feature>
<accession>A0AAW0Y6F6</accession>
<keyword evidence="2" id="KW-0472">Membrane</keyword>